<evidence type="ECO:0000256" key="8">
    <source>
        <dbReference type="ARBA" id="ARBA00022741"/>
    </source>
</evidence>
<evidence type="ECO:0000256" key="3">
    <source>
        <dbReference type="ARBA" id="ARBA00011245"/>
    </source>
</evidence>
<dbReference type="EC" id="2.7.1.175" evidence="4"/>
<dbReference type="Proteomes" id="UP000280935">
    <property type="component" value="Unassembled WGS sequence"/>
</dbReference>
<evidence type="ECO:0000313" key="17">
    <source>
        <dbReference type="EMBL" id="RRD49879.1"/>
    </source>
</evidence>
<dbReference type="GO" id="GO:0005978">
    <property type="term" value="P:glycogen biosynthetic process"/>
    <property type="evidence" value="ECO:0007669"/>
    <property type="project" value="UniProtKB-UniPathway"/>
</dbReference>
<keyword evidence="6" id="KW-0321">Glycogen metabolism</keyword>
<evidence type="ECO:0000256" key="4">
    <source>
        <dbReference type="ARBA" id="ARBA00011962"/>
    </source>
</evidence>
<proteinExistence type="inferred from homology"/>
<name>A0A3P1WTD4_9ACTN</name>
<gene>
    <name evidence="17" type="ORF">EII35_06905</name>
</gene>
<evidence type="ECO:0000256" key="9">
    <source>
        <dbReference type="ARBA" id="ARBA00022777"/>
    </source>
</evidence>
<evidence type="ECO:0000256" key="10">
    <source>
        <dbReference type="ARBA" id="ARBA00022840"/>
    </source>
</evidence>
<dbReference type="AlphaFoldDB" id="A0A3P1WTD4"/>
<comment type="caution">
    <text evidence="17">The sequence shown here is derived from an EMBL/GenBank/DDBJ whole genome shotgun (WGS) entry which is preliminary data.</text>
</comment>
<comment type="subunit">
    <text evidence="3">Monomer.</text>
</comment>
<comment type="similarity">
    <text evidence="2">Belongs to the aminoglycoside phosphotransferase family.</text>
</comment>
<keyword evidence="7 17" id="KW-0808">Transferase</keyword>
<protein>
    <recommendedName>
        <fullName evidence="5">Maltokinase</fullName>
        <ecNumber evidence="4">2.7.1.175</ecNumber>
    </recommendedName>
    <alternativeName>
        <fullName evidence="13">Maltose-1-phosphate synthase</fullName>
    </alternativeName>
</protein>
<reference evidence="17 18" key="1">
    <citation type="submission" date="2018-11" db="EMBL/GenBank/DDBJ databases">
        <title>Genomes From Bacteria Associated with the Canine Oral Cavity: a Test Case for Automated Genome-Based Taxonomic Assignment.</title>
        <authorList>
            <person name="Coil D.A."/>
            <person name="Jospin G."/>
            <person name="Darling A.E."/>
            <person name="Wallis C."/>
            <person name="Davis I.J."/>
            <person name="Harris S."/>
            <person name="Eisen J.A."/>
            <person name="Holcombe L.J."/>
            <person name="O'Flynn C."/>
        </authorList>
    </citation>
    <scope>NUCLEOTIDE SEQUENCE [LARGE SCALE GENOMIC DNA]</scope>
    <source>
        <strain evidence="17 18">OH2822_COT-296</strain>
    </source>
</reference>
<evidence type="ECO:0000256" key="13">
    <source>
        <dbReference type="ARBA" id="ARBA00031251"/>
    </source>
</evidence>
<keyword evidence="11" id="KW-0320">Glycogen biosynthesis</keyword>
<evidence type="ECO:0000256" key="6">
    <source>
        <dbReference type="ARBA" id="ARBA00022600"/>
    </source>
</evidence>
<dbReference type="InterPro" id="IPR011009">
    <property type="entry name" value="Kinase-like_dom_sf"/>
</dbReference>
<comment type="pathway">
    <text evidence="1">Glycan biosynthesis; glycogen biosynthesis.</text>
</comment>
<dbReference type="OrthoDB" id="3787729at2"/>
<feature type="region of interest" description="Disordered" evidence="15">
    <location>
        <begin position="1"/>
        <end position="21"/>
    </location>
</feature>
<evidence type="ECO:0000256" key="15">
    <source>
        <dbReference type="SAM" id="MobiDB-lite"/>
    </source>
</evidence>
<dbReference type="Pfam" id="PF18085">
    <property type="entry name" value="Mak_N_cap"/>
    <property type="match status" value="1"/>
</dbReference>
<dbReference type="InterPro" id="IPR040999">
    <property type="entry name" value="Mak_N_cap"/>
</dbReference>
<keyword evidence="9" id="KW-0418">Kinase</keyword>
<dbReference type="RefSeq" id="WP_125227729.1">
    <property type="nucleotide sequence ID" value="NZ_RQYT01000011.1"/>
</dbReference>
<evidence type="ECO:0000256" key="12">
    <source>
        <dbReference type="ARBA" id="ARBA00023277"/>
    </source>
</evidence>
<evidence type="ECO:0000313" key="18">
    <source>
        <dbReference type="Proteomes" id="UP000280935"/>
    </source>
</evidence>
<evidence type="ECO:0000256" key="11">
    <source>
        <dbReference type="ARBA" id="ARBA00023056"/>
    </source>
</evidence>
<sequence>MGTSGAGAFQEGPGADPMSERIAPDAPLATGLVRLAASARWFPGRSRSWRPGPVDLLPWLRRPSAGSPGLRSAVLHIDYGDGDTERYHIPLSYRDEGTHPDPIARVDGWEVAEAVDDPGAMTALLECLAEAAPGLIPIGGEPPRGLPPRRYRGEQSNTSVFFGDALIAKIFRRLKPGRNLDVELHEVLADSGAVAALRGTWSHDGVDLGVFLEALPDPRDGFVVACDAARDGSRFDTEAQALGSQLAVIHALLGKRLPTGSTDGDSLAAVLRRRFDAACTEAPVLERFRTPVTEVFSAVEGLAIPTQRIHGDCHLGQALLTRGHWRYVDFEGEPLKTLDERRQPDSPWRDVAGMLRSFDYATHLGGGSEAWRTAARAAFLEGFGSIDDPGRLLLRAYEIDKAVYEVVYESRNRPDLVPVPVVCLTRIEH</sequence>
<dbReference type="Gene3D" id="3.90.1200.10">
    <property type="match status" value="1"/>
</dbReference>
<dbReference type="EMBL" id="RQYT01000011">
    <property type="protein sequence ID" value="RRD49879.1"/>
    <property type="molecule type" value="Genomic_DNA"/>
</dbReference>
<evidence type="ECO:0000256" key="2">
    <source>
        <dbReference type="ARBA" id="ARBA00006219"/>
    </source>
</evidence>
<comment type="catalytic activity">
    <reaction evidence="14">
        <text>D-maltose + ATP = alpha-maltose 1-phosphate + ADP + H(+)</text>
        <dbReference type="Rhea" id="RHEA:31915"/>
        <dbReference type="ChEBI" id="CHEBI:15378"/>
        <dbReference type="ChEBI" id="CHEBI:17306"/>
        <dbReference type="ChEBI" id="CHEBI:30616"/>
        <dbReference type="ChEBI" id="CHEBI:63576"/>
        <dbReference type="ChEBI" id="CHEBI:456216"/>
        <dbReference type="EC" id="2.7.1.175"/>
    </reaction>
</comment>
<evidence type="ECO:0000256" key="1">
    <source>
        <dbReference type="ARBA" id="ARBA00004964"/>
    </source>
</evidence>
<evidence type="ECO:0000256" key="14">
    <source>
        <dbReference type="ARBA" id="ARBA00049067"/>
    </source>
</evidence>
<feature type="domain" description="Maltokinase N-terminal cap" evidence="16">
    <location>
        <begin position="38"/>
        <end position="96"/>
    </location>
</feature>
<dbReference type="SUPFAM" id="SSF56112">
    <property type="entry name" value="Protein kinase-like (PK-like)"/>
    <property type="match status" value="1"/>
</dbReference>
<accession>A0A3P1WTD4</accession>
<keyword evidence="8" id="KW-0547">Nucleotide-binding</keyword>
<organism evidence="17 18">
    <name type="scientific">Arachnia propionica</name>
    <dbReference type="NCBI Taxonomy" id="1750"/>
    <lineage>
        <taxon>Bacteria</taxon>
        <taxon>Bacillati</taxon>
        <taxon>Actinomycetota</taxon>
        <taxon>Actinomycetes</taxon>
        <taxon>Propionibacteriales</taxon>
        <taxon>Propionibacteriaceae</taxon>
        <taxon>Arachnia</taxon>
    </lineage>
</organism>
<evidence type="ECO:0000256" key="5">
    <source>
        <dbReference type="ARBA" id="ARBA00013882"/>
    </source>
</evidence>
<keyword evidence="12" id="KW-0119">Carbohydrate metabolism</keyword>
<dbReference type="GO" id="GO:0005524">
    <property type="term" value="F:ATP binding"/>
    <property type="evidence" value="ECO:0007669"/>
    <property type="project" value="UniProtKB-KW"/>
</dbReference>
<keyword evidence="10" id="KW-0067">ATP-binding</keyword>
<dbReference type="UniPathway" id="UPA00164"/>
<evidence type="ECO:0000259" key="16">
    <source>
        <dbReference type="Pfam" id="PF18085"/>
    </source>
</evidence>
<dbReference type="GO" id="GO:0016301">
    <property type="term" value="F:kinase activity"/>
    <property type="evidence" value="ECO:0007669"/>
    <property type="project" value="UniProtKB-KW"/>
</dbReference>
<evidence type="ECO:0000256" key="7">
    <source>
        <dbReference type="ARBA" id="ARBA00022679"/>
    </source>
</evidence>